<dbReference type="InterPro" id="IPR008928">
    <property type="entry name" value="6-hairpin_glycosidase_sf"/>
</dbReference>
<accession>A0A9D2DB34</accession>
<sequence>MRKTVPLVLSAALAVTLAPSFGVRVSAEEQTETGADTGQNDLRLWYTKPASQGGASSENDIWQQYTLPIGDGDMGANVYGEISTERLTFNEKTLWTGGPSESRPDYNGGNLESQGNYGETMKQIQQLFAEGRDSEASSLCNQLVGTSDGYGSYQSWGNIYFSYQGIQDEDAENYVRDLDLRTAVSSVDFDVNGTHYGREFFISNPDNVLVARLTAEGGEKLDLKITFPSNQDGTTVTEDDMLLLAGEVSDNQLKYDSILKAVPEGEGSSVETSGDTLVISDADAVTVYVSADTDYKNDYPEYRTGETAEQLHARVAEDIESAAEKGYEAVKADHIADYSELFSRVELNLGQTVSEKPTDELLAAYKNGSATAEEQRQLEVMLFQYGRYLTLGSSRADSELPSNLQGVWNNVNNPSWSSDYHMNVNLQMNYWPTYSTNLAECAYPLIDYVDSLREPGRITAAIYAGIVSEDGEENGFMAHTQNTPFGWTCPGWDFSWGWSPAAVPWILQNCWEYYEYTGDFDYMKEYIYPMLREEAVMYSQMLVKDEDGKYVSSPTFSPEQGPRTNGNTYEQSLIWQLFTDAITAGKLVGEDEAVLADWKEKLDNLKGPIEIGDDGQVKEWYIETSFNKDAAGNTLGEGYGHRHLSHMLGLFPGDLITADTEEWFEAAKVSMNLRTDSSTGWGMGQRINTWARLGDGNRAHKLITDLFASGIYSNLWDTHPPFQIDGNFGMTSGVAEMLVQSNAGYINLLPALPDVWANGSVDGLVARGNFEISMNWADKRIESASLLSNNGGEAVVQLTDAALATVTDSDGNVVDFQAVSEDRISFNTEAGKTYTISMIPAPEEVIAAPTGLAAVKTADGSVDLSWDAVEAEGEITYNVYRQIGDGEWVEIETENQGTSMTDPDAYDVLGELHYKVSAIVNGKESELSESASVTDLRDMAGMIDDQDERIKWNGAWGDWFNDPNYANTIKYLNSPTGTETAELTFLGTGIELIVCKNYDRGFLEISIDGEVCETVDTYSSSTDRQAKIFSKDDLEYGIHTIIVRATAEKCEESTNSKVEIDAFNVLDNTAVKAESIKVAPVSGMTTVSKADTVLQMQAEVMPKDATDKSVVWSVETKRGAAVGTIDESGLLTLSGGNGVVTVTAASASDSSVSGSVDITAAIASEDANSTIIEDSVDNSTPNPAINWSGSWNTWAGEPNRHHGGTKTECSQVGASFSYTFTGSGIRVYVQKHANFSSYDVTLDGKSQGNYSMNGSSTGDDQQLLYENMDLENTEHTITFTIAEREGRTQSNLDYIEIFTPTEVVDKSALQDAIEECQGLREKDYTEDSWAALGAALEEAVAAMNSEETTEDEAADLAEALKAAREALKAAPVELPEIPGDAEVSAVGIGTTSLTLMWDAVENADSYKVYATADGGERTEIGTAADTWLRVDRLAPGTDYTFDVYAVNNAGESEDAMTTTASTLPEADTEAPSKVEGIRVLRGSTEDEVRILWNPSTDESGDDVSYIVYVNGEKATETDQTEYVLKDVAEGEVYHVRLVAADANGNKSLASSFHFTLEDVKGLKVTGVEALDKITVKKGTSAKDLDLPKTVMVTLEDTRLSDELEVNWQTAGFDGDTVGTYTLEGELVLKDGIENPDGVKAVITVEVTADGKPSTDPGDGSQDGGNGGTGQSTDKDGAVQTGDSAPILAAGIMLVLSAGAVIFMLRKRVRK</sequence>
<dbReference type="Proteomes" id="UP000824017">
    <property type="component" value="Unassembled WGS sequence"/>
</dbReference>
<name>A0A9D2DB34_9FIRM</name>
<dbReference type="PROSITE" id="PS50853">
    <property type="entry name" value="FN3"/>
    <property type="match status" value="3"/>
</dbReference>
<reference evidence="4" key="1">
    <citation type="journal article" date="2021" name="PeerJ">
        <title>Extensive microbial diversity within the chicken gut microbiome revealed by metagenomics and culture.</title>
        <authorList>
            <person name="Gilroy R."/>
            <person name="Ravi A."/>
            <person name="Getino M."/>
            <person name="Pursley I."/>
            <person name="Horton D.L."/>
            <person name="Alikhan N.F."/>
            <person name="Baker D."/>
            <person name="Gharbi K."/>
            <person name="Hall N."/>
            <person name="Watson M."/>
            <person name="Adriaenssens E.M."/>
            <person name="Foster-Nyarko E."/>
            <person name="Jarju S."/>
            <person name="Secka A."/>
            <person name="Antonio M."/>
            <person name="Oren A."/>
            <person name="Chaudhuri R.R."/>
            <person name="La Ragione R."/>
            <person name="Hildebrand F."/>
            <person name="Pallen M.J."/>
        </authorList>
    </citation>
    <scope>NUCLEOTIDE SEQUENCE</scope>
    <source>
        <strain evidence="4">ChiGjej1B1-13045</strain>
    </source>
</reference>
<dbReference type="EMBL" id="DXCD01000200">
    <property type="protein sequence ID" value="HIZ13791.1"/>
    <property type="molecule type" value="Genomic_DNA"/>
</dbReference>
<dbReference type="CDD" id="cd00063">
    <property type="entry name" value="FN3"/>
    <property type="match status" value="3"/>
</dbReference>
<dbReference type="GO" id="GO:0004560">
    <property type="term" value="F:alpha-L-fucosidase activity"/>
    <property type="evidence" value="ECO:0007669"/>
    <property type="project" value="TreeGrafter"/>
</dbReference>
<dbReference type="InterPro" id="IPR008964">
    <property type="entry name" value="Invasin/intimin_cell_adhesion"/>
</dbReference>
<dbReference type="SUPFAM" id="SSF49373">
    <property type="entry name" value="Invasin/intimin cell-adhesion fragments"/>
    <property type="match status" value="1"/>
</dbReference>
<dbReference type="Gene3D" id="2.60.40.1080">
    <property type="match status" value="1"/>
</dbReference>
<dbReference type="InterPro" id="IPR012341">
    <property type="entry name" value="6hp_glycosidase-like_sf"/>
</dbReference>
<evidence type="ECO:0000256" key="1">
    <source>
        <dbReference type="SAM" id="MobiDB-lite"/>
    </source>
</evidence>
<feature type="compositionally biased region" description="Gly residues" evidence="1">
    <location>
        <begin position="1660"/>
        <end position="1669"/>
    </location>
</feature>
<dbReference type="Pfam" id="PF14498">
    <property type="entry name" value="Glyco_hyd_65N_2"/>
    <property type="match status" value="1"/>
</dbReference>
<dbReference type="Gene3D" id="2.60.120.260">
    <property type="entry name" value="Galactose-binding domain-like"/>
    <property type="match status" value="2"/>
</dbReference>
<dbReference type="Pfam" id="PF22124">
    <property type="entry name" value="Glyco_hydro_95_cat"/>
    <property type="match status" value="1"/>
</dbReference>
<comment type="caution">
    <text evidence="4">The sequence shown here is derived from an EMBL/GenBank/DDBJ whole genome shotgun (WGS) entry which is preliminary data.</text>
</comment>
<feature type="domain" description="Fibronectin type-III" evidence="3">
    <location>
        <begin position="1470"/>
        <end position="1558"/>
    </location>
</feature>
<feature type="region of interest" description="Disordered" evidence="1">
    <location>
        <begin position="1647"/>
        <end position="1679"/>
    </location>
</feature>
<evidence type="ECO:0000256" key="2">
    <source>
        <dbReference type="SAM" id="Phobius"/>
    </source>
</evidence>
<dbReference type="Gene3D" id="2.60.40.10">
    <property type="entry name" value="Immunoglobulins"/>
    <property type="match status" value="3"/>
</dbReference>
<dbReference type="InterPro" id="IPR054363">
    <property type="entry name" value="GH95_cat"/>
</dbReference>
<dbReference type="InterPro" id="IPR003961">
    <property type="entry name" value="FN3_dom"/>
</dbReference>
<feature type="transmembrane region" description="Helical" evidence="2">
    <location>
        <begin position="1684"/>
        <end position="1704"/>
    </location>
</feature>
<keyword evidence="2" id="KW-0472">Membrane</keyword>
<keyword evidence="2" id="KW-0812">Transmembrane</keyword>
<dbReference type="InterPro" id="IPR013783">
    <property type="entry name" value="Ig-like_fold"/>
</dbReference>
<dbReference type="Pfam" id="PF21307">
    <property type="entry name" value="Glyco_hydro_95_C"/>
    <property type="match status" value="1"/>
</dbReference>
<dbReference type="PANTHER" id="PTHR31084">
    <property type="entry name" value="ALPHA-L-FUCOSIDASE 2"/>
    <property type="match status" value="1"/>
</dbReference>
<dbReference type="Gene3D" id="1.50.10.10">
    <property type="match status" value="1"/>
</dbReference>
<dbReference type="SUPFAM" id="SSF49265">
    <property type="entry name" value="Fibronectin type III"/>
    <property type="match status" value="2"/>
</dbReference>
<dbReference type="InterPro" id="IPR027414">
    <property type="entry name" value="GH95_N_dom"/>
</dbReference>
<keyword evidence="4" id="KW-0378">Hydrolase</keyword>
<evidence type="ECO:0000259" key="3">
    <source>
        <dbReference type="PROSITE" id="PS50853"/>
    </source>
</evidence>
<keyword evidence="2" id="KW-1133">Transmembrane helix</keyword>
<dbReference type="Pfam" id="PF00041">
    <property type="entry name" value="fn3"/>
    <property type="match status" value="1"/>
</dbReference>
<dbReference type="GO" id="GO:0005975">
    <property type="term" value="P:carbohydrate metabolic process"/>
    <property type="evidence" value="ECO:0007669"/>
    <property type="project" value="InterPro"/>
</dbReference>
<dbReference type="InterPro" id="IPR049053">
    <property type="entry name" value="AFCA-like_C"/>
</dbReference>
<protein>
    <submittedName>
        <fullName evidence="4">Glycoside hydrolase N-terminal domain-containing protein</fullName>
    </submittedName>
</protein>
<dbReference type="SUPFAM" id="SSF48208">
    <property type="entry name" value="Six-hairpin glycosidases"/>
    <property type="match status" value="1"/>
</dbReference>
<evidence type="ECO:0000313" key="5">
    <source>
        <dbReference type="Proteomes" id="UP000824017"/>
    </source>
</evidence>
<gene>
    <name evidence="4" type="ORF">H9817_07695</name>
</gene>
<dbReference type="Gene3D" id="1.20.1270.90">
    <property type="entry name" value="AF1782-like"/>
    <property type="match status" value="1"/>
</dbReference>
<evidence type="ECO:0000313" key="4">
    <source>
        <dbReference type="EMBL" id="HIZ13791.1"/>
    </source>
</evidence>
<dbReference type="SMART" id="SM00060">
    <property type="entry name" value="FN3"/>
    <property type="match status" value="3"/>
</dbReference>
<reference evidence="4" key="2">
    <citation type="submission" date="2021-04" db="EMBL/GenBank/DDBJ databases">
        <authorList>
            <person name="Gilroy R."/>
        </authorList>
    </citation>
    <scope>NUCLEOTIDE SEQUENCE</scope>
    <source>
        <strain evidence="4">ChiGjej1B1-13045</strain>
    </source>
</reference>
<feature type="domain" description="Fibronectin type-III" evidence="3">
    <location>
        <begin position="848"/>
        <end position="938"/>
    </location>
</feature>
<proteinExistence type="predicted"/>
<organism evidence="4 5">
    <name type="scientific">Candidatus Mediterraneibacter stercorigallinarum</name>
    <dbReference type="NCBI Taxonomy" id="2838686"/>
    <lineage>
        <taxon>Bacteria</taxon>
        <taxon>Bacillati</taxon>
        <taxon>Bacillota</taxon>
        <taxon>Clostridia</taxon>
        <taxon>Lachnospirales</taxon>
        <taxon>Lachnospiraceae</taxon>
        <taxon>Mediterraneibacter</taxon>
    </lineage>
</organism>
<dbReference type="InterPro" id="IPR036116">
    <property type="entry name" value="FN3_sf"/>
</dbReference>
<dbReference type="PANTHER" id="PTHR31084:SF19">
    <property type="entry name" value="GLYCOSYL HYDROLASE FAMILY 95 N-TERMINAL DOMAIN-CONTAINING PROTEIN"/>
    <property type="match status" value="1"/>
</dbReference>
<feature type="domain" description="Fibronectin type-III" evidence="3">
    <location>
        <begin position="1377"/>
        <end position="1465"/>
    </location>
</feature>